<proteinExistence type="predicted"/>
<dbReference type="OrthoDB" id="2490020at2759"/>
<dbReference type="Proteomes" id="UP000266861">
    <property type="component" value="Unassembled WGS sequence"/>
</dbReference>
<keyword evidence="2" id="KW-1185">Reference proteome</keyword>
<protein>
    <submittedName>
        <fullName evidence="1">Uncharacterized protein</fullName>
    </submittedName>
</protein>
<gene>
    <name evidence="1" type="ORF">Glove_130g23</name>
</gene>
<evidence type="ECO:0000313" key="1">
    <source>
        <dbReference type="EMBL" id="RHZ81009.1"/>
    </source>
</evidence>
<accession>A0A397IY98</accession>
<evidence type="ECO:0000313" key="2">
    <source>
        <dbReference type="Proteomes" id="UP000266861"/>
    </source>
</evidence>
<dbReference type="AlphaFoldDB" id="A0A397IY98"/>
<dbReference type="EMBL" id="PQFF01000121">
    <property type="protein sequence ID" value="RHZ81009.1"/>
    <property type="molecule type" value="Genomic_DNA"/>
</dbReference>
<reference evidence="1 2" key="1">
    <citation type="submission" date="2018-08" db="EMBL/GenBank/DDBJ databases">
        <title>Genome and evolution of the arbuscular mycorrhizal fungus Diversispora epigaea (formerly Glomus versiforme) and its bacterial endosymbionts.</title>
        <authorList>
            <person name="Sun X."/>
            <person name="Fei Z."/>
            <person name="Harrison M."/>
        </authorList>
    </citation>
    <scope>NUCLEOTIDE SEQUENCE [LARGE SCALE GENOMIC DNA]</scope>
    <source>
        <strain evidence="1 2">IT104</strain>
    </source>
</reference>
<organism evidence="1 2">
    <name type="scientific">Diversispora epigaea</name>
    <dbReference type="NCBI Taxonomy" id="1348612"/>
    <lineage>
        <taxon>Eukaryota</taxon>
        <taxon>Fungi</taxon>
        <taxon>Fungi incertae sedis</taxon>
        <taxon>Mucoromycota</taxon>
        <taxon>Glomeromycotina</taxon>
        <taxon>Glomeromycetes</taxon>
        <taxon>Diversisporales</taxon>
        <taxon>Diversisporaceae</taxon>
        <taxon>Diversispora</taxon>
    </lineage>
</organism>
<comment type="caution">
    <text evidence="1">The sequence shown here is derived from an EMBL/GenBank/DDBJ whole genome shotgun (WGS) entry which is preliminary data.</text>
</comment>
<sequence>MKSFGNDYQVRKDIKNSYWEFKPPVEERIQFCDDNLDEYLDDGKKIKTAINNLGGTAVANIKPICNYVAVKTILRITKLSYFEWSIKDLDELPKVETGEIQQNDIPAIKTVEARITRYADSLRREAAEQRVAENSNSNNEQGKNNNEICQSELSNILKINKTIRKHLGDISNNININKRQKN</sequence>
<name>A0A397IY98_9GLOM</name>